<sequence>MARVAITLTANSRWGDGEHRGRRSILGLVNRRMVTLLAALAPVVALGVLGTTVQVPFVALGPGPTFNTLGDVDGKPVVEIDGTQVDPTSGNLNMTTVAVRDKLSLFEALGMWASGRQGLVPREEVYPPQKSKVEVQEENTAQFENSENSAELAALRYLGMPVALEVTTVSDGGPAASVLRDGDLLLRVNGTPVDTLTGLQDVIGSSAPGTTVQVTYQRDGVESTAPITLGSRPNTDGGDSANKGYLGVNAKQVPNVPFTIDFNLADVGGPSAGLMFSLAVVDKLSTGELNGGKFVAGTGTIDPDGDVGPIGGIPYKMIAAHDAGATTFLVPAKNCDEARSNKPDGLDLVKVETLSGAVDALSTINSGGTAPSC</sequence>
<comment type="caution">
    <text evidence="5">The sequence shown here is derived from an EMBL/GenBank/DDBJ whole genome shotgun (WGS) entry which is preliminary data.</text>
</comment>
<feature type="transmembrane region" description="Helical" evidence="2">
    <location>
        <begin position="33"/>
        <end position="57"/>
    </location>
</feature>
<feature type="active site" evidence="1">
    <location>
        <position position="316"/>
    </location>
</feature>
<dbReference type="EC" id="3.4.21.53" evidence="1"/>
<dbReference type="Pfam" id="PF05362">
    <property type="entry name" value="Lon_C"/>
    <property type="match status" value="1"/>
</dbReference>
<keyword evidence="1" id="KW-0645">Protease</keyword>
<organism evidence="5 6">
    <name type="scientific">Prescottella agglutinans</name>
    <dbReference type="NCBI Taxonomy" id="1644129"/>
    <lineage>
        <taxon>Bacteria</taxon>
        <taxon>Bacillati</taxon>
        <taxon>Actinomycetota</taxon>
        <taxon>Actinomycetes</taxon>
        <taxon>Mycobacteriales</taxon>
        <taxon>Nocardiaceae</taxon>
        <taxon>Prescottella</taxon>
    </lineage>
</organism>
<name>A0ABT6MCH8_9NOCA</name>
<gene>
    <name evidence="5" type="ORF">M2280_003242</name>
</gene>
<keyword evidence="2" id="KW-0812">Transmembrane</keyword>
<keyword evidence="2" id="KW-1133">Transmembrane helix</keyword>
<dbReference type="SMART" id="SM00228">
    <property type="entry name" value="PDZ"/>
    <property type="match status" value="1"/>
</dbReference>
<dbReference type="PANTHER" id="PTHR10046">
    <property type="entry name" value="ATP DEPENDENT LON PROTEASE FAMILY MEMBER"/>
    <property type="match status" value="1"/>
</dbReference>
<protein>
    <recommendedName>
        <fullName evidence="1">endopeptidase La</fullName>
        <ecNumber evidence="1">3.4.21.53</ecNumber>
    </recommendedName>
</protein>
<keyword evidence="6" id="KW-1185">Reference proteome</keyword>
<feature type="domain" description="PDZ" evidence="3">
    <location>
        <begin position="140"/>
        <end position="197"/>
    </location>
</feature>
<keyword evidence="1" id="KW-0720">Serine protease</keyword>
<dbReference type="InterPro" id="IPR036034">
    <property type="entry name" value="PDZ_sf"/>
</dbReference>
<comment type="catalytic activity">
    <reaction evidence="1">
        <text>Hydrolysis of proteins in presence of ATP.</text>
        <dbReference type="EC" id="3.4.21.53"/>
    </reaction>
</comment>
<evidence type="ECO:0000313" key="6">
    <source>
        <dbReference type="Proteomes" id="UP001160334"/>
    </source>
</evidence>
<dbReference type="InterPro" id="IPR008269">
    <property type="entry name" value="Lon_proteolytic"/>
</dbReference>
<dbReference type="Gene3D" id="2.30.42.10">
    <property type="match status" value="1"/>
</dbReference>
<dbReference type="Proteomes" id="UP001160334">
    <property type="component" value="Unassembled WGS sequence"/>
</dbReference>
<feature type="domain" description="Lon proteolytic" evidence="4">
    <location>
        <begin position="266"/>
        <end position="364"/>
    </location>
</feature>
<dbReference type="Gene3D" id="3.30.230.10">
    <property type="match status" value="1"/>
</dbReference>
<keyword evidence="2" id="KW-0472">Membrane</keyword>
<dbReference type="SUPFAM" id="SSF54211">
    <property type="entry name" value="Ribosomal protein S5 domain 2-like"/>
    <property type="match status" value="1"/>
</dbReference>
<evidence type="ECO:0000256" key="2">
    <source>
        <dbReference type="SAM" id="Phobius"/>
    </source>
</evidence>
<dbReference type="Pfam" id="PF13180">
    <property type="entry name" value="PDZ_2"/>
    <property type="match status" value="1"/>
</dbReference>
<evidence type="ECO:0000256" key="1">
    <source>
        <dbReference type="PROSITE-ProRule" id="PRU01122"/>
    </source>
</evidence>
<comment type="similarity">
    <text evidence="1">Belongs to the peptidase S16 family.</text>
</comment>
<dbReference type="InterPro" id="IPR014721">
    <property type="entry name" value="Ribsml_uS5_D2-typ_fold_subgr"/>
</dbReference>
<proteinExistence type="inferred from homology"/>
<evidence type="ECO:0000259" key="3">
    <source>
        <dbReference type="PROSITE" id="PS50106"/>
    </source>
</evidence>
<dbReference type="InterPro" id="IPR020568">
    <property type="entry name" value="Ribosomal_Su5_D2-typ_SF"/>
</dbReference>
<keyword evidence="1" id="KW-0378">Hydrolase</keyword>
<evidence type="ECO:0000259" key="4">
    <source>
        <dbReference type="PROSITE" id="PS51786"/>
    </source>
</evidence>
<accession>A0ABT6MCH8</accession>
<dbReference type="SUPFAM" id="SSF50156">
    <property type="entry name" value="PDZ domain-like"/>
    <property type="match status" value="1"/>
</dbReference>
<feature type="active site" evidence="1">
    <location>
        <position position="271"/>
    </location>
</feature>
<dbReference type="InterPro" id="IPR027065">
    <property type="entry name" value="Lon_Prtase"/>
</dbReference>
<evidence type="ECO:0000313" key="5">
    <source>
        <dbReference type="EMBL" id="MDH6282019.1"/>
    </source>
</evidence>
<dbReference type="PROSITE" id="PS51786">
    <property type="entry name" value="LON_PROTEOLYTIC"/>
    <property type="match status" value="1"/>
</dbReference>
<dbReference type="EMBL" id="JARXVC010000008">
    <property type="protein sequence ID" value="MDH6282019.1"/>
    <property type="molecule type" value="Genomic_DNA"/>
</dbReference>
<dbReference type="InterPro" id="IPR001478">
    <property type="entry name" value="PDZ"/>
</dbReference>
<dbReference type="PROSITE" id="PS50106">
    <property type="entry name" value="PDZ"/>
    <property type="match status" value="1"/>
</dbReference>
<reference evidence="5 6" key="1">
    <citation type="submission" date="2023-04" db="EMBL/GenBank/DDBJ databases">
        <title>Forest soil microbial communities from Buena Vista Peninsula, Colon Province, Panama.</title>
        <authorList>
            <person name="Bouskill N."/>
        </authorList>
    </citation>
    <scope>NUCLEOTIDE SEQUENCE [LARGE SCALE GENOMIC DNA]</scope>
    <source>
        <strain evidence="5 6">CFH S0262</strain>
    </source>
</reference>